<dbReference type="AlphaFoldDB" id="A0A0L0NUY4"/>
<protein>
    <submittedName>
        <fullName evidence="1">Uncharacterized protein</fullName>
    </submittedName>
</protein>
<dbReference type="EMBL" id="LGST01000037">
    <property type="protein sequence ID" value="KND97981.1"/>
    <property type="molecule type" value="Genomic_DNA"/>
</dbReference>
<accession>A0A0L0NUY4</accession>
<evidence type="ECO:0000313" key="2">
    <source>
        <dbReference type="Proteomes" id="UP000037122"/>
    </source>
</evidence>
<reference evidence="2" key="1">
    <citation type="journal article" date="2015" name="BMC Genomics">
        <title>Draft genome of a commonly misdiagnosed multidrug resistant pathogen Candida auris.</title>
        <authorList>
            <person name="Chatterjee S."/>
            <person name="Alampalli S.V."/>
            <person name="Nageshan R.K."/>
            <person name="Chettiar S.T."/>
            <person name="Joshi S."/>
            <person name="Tatu U.S."/>
        </authorList>
    </citation>
    <scope>NUCLEOTIDE SEQUENCE [LARGE SCALE GENOMIC DNA]</scope>
    <source>
        <strain evidence="2">6684</strain>
    </source>
</reference>
<sequence length="68" mass="7922">MGGWTGVYLPRHTLDGCENTKSMMDRYKEDNALKMNESFAVCMLEDVDLIENHCKLPSTFYPKMVRFL</sequence>
<dbReference type="Proteomes" id="UP000037122">
    <property type="component" value="Unassembled WGS sequence"/>
</dbReference>
<organism evidence="1 2">
    <name type="scientific">Candidozyma auris</name>
    <name type="common">Yeast</name>
    <name type="synonym">Candida auris</name>
    <dbReference type="NCBI Taxonomy" id="498019"/>
    <lineage>
        <taxon>Eukaryota</taxon>
        <taxon>Fungi</taxon>
        <taxon>Dikarya</taxon>
        <taxon>Ascomycota</taxon>
        <taxon>Saccharomycotina</taxon>
        <taxon>Pichiomycetes</taxon>
        <taxon>Metschnikowiaceae</taxon>
        <taxon>Candidozyma</taxon>
    </lineage>
</organism>
<gene>
    <name evidence="1" type="ORF">QG37_05213</name>
</gene>
<name>A0A0L0NUY4_CANAR</name>
<dbReference type="VEuPathDB" id="FungiDB:QG37_05213"/>
<proteinExistence type="predicted"/>
<comment type="caution">
    <text evidence="1">The sequence shown here is derived from an EMBL/GenBank/DDBJ whole genome shotgun (WGS) entry which is preliminary data.</text>
</comment>
<evidence type="ECO:0000313" key="1">
    <source>
        <dbReference type="EMBL" id="KND97981.1"/>
    </source>
</evidence>